<feature type="transmembrane region" description="Helical" evidence="1">
    <location>
        <begin position="141"/>
        <end position="163"/>
    </location>
</feature>
<evidence type="ECO:0000313" key="2">
    <source>
        <dbReference type="EMBL" id="QDU66977.1"/>
    </source>
</evidence>
<feature type="transmembrane region" description="Helical" evidence="1">
    <location>
        <begin position="84"/>
        <end position="104"/>
    </location>
</feature>
<name>A0A518BJ25_9BACT</name>
<keyword evidence="1" id="KW-0472">Membrane</keyword>
<keyword evidence="3" id="KW-1185">Reference proteome</keyword>
<evidence type="ECO:0000256" key="1">
    <source>
        <dbReference type="SAM" id="Phobius"/>
    </source>
</evidence>
<gene>
    <name evidence="2" type="ORF">Pla133_20530</name>
</gene>
<evidence type="ECO:0000313" key="3">
    <source>
        <dbReference type="Proteomes" id="UP000316921"/>
    </source>
</evidence>
<feature type="transmembrane region" description="Helical" evidence="1">
    <location>
        <begin position="295"/>
        <end position="314"/>
    </location>
</feature>
<feature type="transmembrane region" description="Helical" evidence="1">
    <location>
        <begin position="15"/>
        <end position="32"/>
    </location>
</feature>
<feature type="transmembrane region" description="Helical" evidence="1">
    <location>
        <begin position="110"/>
        <end position="129"/>
    </location>
</feature>
<reference evidence="2 3" key="1">
    <citation type="submission" date="2019-02" db="EMBL/GenBank/DDBJ databases">
        <title>Deep-cultivation of Planctomycetes and their phenomic and genomic characterization uncovers novel biology.</title>
        <authorList>
            <person name="Wiegand S."/>
            <person name="Jogler M."/>
            <person name="Boedeker C."/>
            <person name="Pinto D."/>
            <person name="Vollmers J."/>
            <person name="Rivas-Marin E."/>
            <person name="Kohn T."/>
            <person name="Peeters S.H."/>
            <person name="Heuer A."/>
            <person name="Rast P."/>
            <person name="Oberbeckmann S."/>
            <person name="Bunk B."/>
            <person name="Jeske O."/>
            <person name="Meyerdierks A."/>
            <person name="Storesund J.E."/>
            <person name="Kallscheuer N."/>
            <person name="Luecker S."/>
            <person name="Lage O.M."/>
            <person name="Pohl T."/>
            <person name="Merkel B.J."/>
            <person name="Hornburger P."/>
            <person name="Mueller R.-W."/>
            <person name="Bruemmer F."/>
            <person name="Labrenz M."/>
            <person name="Spormann A.M."/>
            <person name="Op den Camp H."/>
            <person name="Overmann J."/>
            <person name="Amann R."/>
            <person name="Jetten M.S.M."/>
            <person name="Mascher T."/>
            <person name="Medema M.H."/>
            <person name="Devos D.P."/>
            <person name="Kaster A.-K."/>
            <person name="Ovreas L."/>
            <person name="Rohde M."/>
            <person name="Galperin M.Y."/>
            <person name="Jogler C."/>
        </authorList>
    </citation>
    <scope>NUCLEOTIDE SEQUENCE [LARGE SCALE GENOMIC DNA]</scope>
    <source>
        <strain evidence="2 3">Pla133</strain>
    </source>
</reference>
<dbReference type="RefSeq" id="WP_145064772.1">
    <property type="nucleotide sequence ID" value="NZ_CP036287.1"/>
</dbReference>
<evidence type="ECO:0008006" key="4">
    <source>
        <dbReference type="Google" id="ProtNLM"/>
    </source>
</evidence>
<dbReference type="KEGG" id="pbap:Pla133_20530"/>
<accession>A0A518BJ25</accession>
<sequence length="568" mass="61965">MSDPDQLAPPSPTPRAVWLVLGLIAVVLLVFTKDGPGSWADATRLATIDSLVTRGTLAIDDSVYVWQGDKVWFEPHFYSHQPPMMAMVGALPFALLHQVFGLAIDQAPTYRLLTLSLVGLPVLLGLWAISRLIAATGCRPGWNAALIASLGLATLLLPYSLVLNQHGTAAGLVALAFLCLQRASWISAGVLLALATTIDLTAVFPALACLWPVVRNSGMGGVVRYGIGALPVLALHFSVNWAVAGDLVPFGMHDEAFRYPMSPFMFMSLTGVDQVQAEGQRFSYLLGTTFGHSGLFSHHPQLLFAVAAGLLLLLRRRVADGAAKRSTQLIGGLLPAAALSAIGITVFYVFQSSNYGGSSFGMRWFAVFVPLLALFPAEFLARRDAEGRPWRPGPIAAPLLVVGLLISLAATALGAVNPWTKFHYRWADSPEGLAALPGEERPTPVQHWKTEWARIQRSDPINRQWYDQTFARLMDQHRRVYLRPLAGVDDTTREAWIRQGLGTLHAVVDLMDSADIKDHSRTMGHFWLGKFYAALEDKVSAEREYSQALYLNPGFGPAENALAKLREQ</sequence>
<feature type="transmembrane region" description="Helical" evidence="1">
    <location>
        <begin position="183"/>
        <end position="210"/>
    </location>
</feature>
<dbReference type="Proteomes" id="UP000316921">
    <property type="component" value="Chromosome"/>
</dbReference>
<feature type="transmembrane region" description="Helical" evidence="1">
    <location>
        <begin position="222"/>
        <end position="243"/>
    </location>
</feature>
<dbReference type="EMBL" id="CP036287">
    <property type="protein sequence ID" value="QDU66977.1"/>
    <property type="molecule type" value="Genomic_DNA"/>
</dbReference>
<keyword evidence="1" id="KW-0812">Transmembrane</keyword>
<organism evidence="2 3">
    <name type="scientific">Engelhardtia mirabilis</name>
    <dbReference type="NCBI Taxonomy" id="2528011"/>
    <lineage>
        <taxon>Bacteria</taxon>
        <taxon>Pseudomonadati</taxon>
        <taxon>Planctomycetota</taxon>
        <taxon>Planctomycetia</taxon>
        <taxon>Planctomycetia incertae sedis</taxon>
        <taxon>Engelhardtia</taxon>
    </lineage>
</organism>
<feature type="transmembrane region" description="Helical" evidence="1">
    <location>
        <begin position="326"/>
        <end position="350"/>
    </location>
</feature>
<keyword evidence="1" id="KW-1133">Transmembrane helix</keyword>
<proteinExistence type="predicted"/>
<feature type="transmembrane region" description="Helical" evidence="1">
    <location>
        <begin position="393"/>
        <end position="416"/>
    </location>
</feature>
<protein>
    <recommendedName>
        <fullName evidence="4">Glycosyltransferase RgtA/B/C/D-like domain-containing protein</fullName>
    </recommendedName>
</protein>
<feature type="transmembrane region" description="Helical" evidence="1">
    <location>
        <begin position="362"/>
        <end position="381"/>
    </location>
</feature>
<dbReference type="AlphaFoldDB" id="A0A518BJ25"/>